<gene>
    <name evidence="2" type="ORF">BK007_04405</name>
</gene>
<feature type="transmembrane region" description="Helical" evidence="1">
    <location>
        <begin position="107"/>
        <end position="129"/>
    </location>
</feature>
<accession>A0A2H4VB63</accession>
<keyword evidence="1" id="KW-0472">Membrane</keyword>
<dbReference type="OrthoDB" id="71513at2157"/>
<evidence type="ECO:0000313" key="2">
    <source>
        <dbReference type="EMBL" id="AUB55328.1"/>
    </source>
</evidence>
<organism evidence="2 3">
    <name type="scientific">Methanobacterium subterraneum</name>
    <dbReference type="NCBI Taxonomy" id="59277"/>
    <lineage>
        <taxon>Archaea</taxon>
        <taxon>Methanobacteriati</taxon>
        <taxon>Methanobacteriota</taxon>
        <taxon>Methanomada group</taxon>
        <taxon>Methanobacteria</taxon>
        <taxon>Methanobacteriales</taxon>
        <taxon>Methanobacteriaceae</taxon>
        <taxon>Methanobacterium</taxon>
    </lineage>
</organism>
<dbReference type="AlphaFoldDB" id="A0A2H4VB63"/>
<sequence>METAIIITAVSAFISTNLDDIFLLAAFFANPEFKAKDVLLGQYLGFIILLIVSSLTYFLQFIVPSQWISLLGVIPIMIGVRGLINLNSGTSDGEKGEFGYYKDGQRILVVALVTIANGGDNLGVYMPLFASMNSMGLFLTASIFLIMVGAWCLFGFKLVNNQVLGGKIKDYGHQILPFVMIIIGLVIILKGWV</sequence>
<reference evidence="2 3" key="1">
    <citation type="submission" date="2016-10" db="EMBL/GenBank/DDBJ databases">
        <title>Comparative genomics between deep and shallow subseafloor isolates.</title>
        <authorList>
            <person name="Ishii S."/>
            <person name="Miller J.R."/>
            <person name="Sutton G."/>
            <person name="Suzuki S."/>
            <person name="Methe B."/>
            <person name="Inagaki F."/>
            <person name="Imachi H."/>
        </authorList>
    </citation>
    <scope>NUCLEOTIDE SEQUENCE [LARGE SCALE GENOMIC DNA]</scope>
    <source>
        <strain evidence="2 3">MO-MB1</strain>
    </source>
</reference>
<feature type="transmembrane region" description="Helical" evidence="1">
    <location>
        <begin position="6"/>
        <end position="28"/>
    </location>
</feature>
<feature type="transmembrane region" description="Helical" evidence="1">
    <location>
        <begin position="40"/>
        <end position="61"/>
    </location>
</feature>
<dbReference type="Proteomes" id="UP000232806">
    <property type="component" value="Chromosome"/>
</dbReference>
<evidence type="ECO:0000256" key="1">
    <source>
        <dbReference type="SAM" id="Phobius"/>
    </source>
</evidence>
<dbReference type="Pfam" id="PF03596">
    <property type="entry name" value="Cad"/>
    <property type="match status" value="1"/>
</dbReference>
<proteinExistence type="predicted"/>
<feature type="transmembrane region" description="Helical" evidence="1">
    <location>
        <begin position="135"/>
        <end position="154"/>
    </location>
</feature>
<feature type="transmembrane region" description="Helical" evidence="1">
    <location>
        <begin position="67"/>
        <end position="86"/>
    </location>
</feature>
<protein>
    <submittedName>
        <fullName evidence="2">Cadmium resistance protein</fullName>
    </submittedName>
</protein>
<dbReference type="InterPro" id="IPR004676">
    <property type="entry name" value="Cd-R_transporter"/>
</dbReference>
<dbReference type="GeneID" id="35120810"/>
<evidence type="ECO:0000313" key="3">
    <source>
        <dbReference type="Proteomes" id="UP000232806"/>
    </source>
</evidence>
<keyword evidence="1" id="KW-1133">Transmembrane helix</keyword>
<dbReference type="RefSeq" id="WP_100905310.1">
    <property type="nucleotide sequence ID" value="NZ_CP017766.1"/>
</dbReference>
<name>A0A2H4VB63_9EURY</name>
<keyword evidence="1" id="KW-0812">Transmembrane</keyword>
<feature type="transmembrane region" description="Helical" evidence="1">
    <location>
        <begin position="175"/>
        <end position="192"/>
    </location>
</feature>
<dbReference type="EMBL" id="CP017766">
    <property type="protein sequence ID" value="AUB55328.1"/>
    <property type="molecule type" value="Genomic_DNA"/>
</dbReference>